<dbReference type="EMBL" id="KZ820182">
    <property type="protein sequence ID" value="PWN48557.1"/>
    <property type="molecule type" value="Genomic_DNA"/>
</dbReference>
<name>A0ACD0NRV0_9BASI</name>
<organism evidence="1 2">
    <name type="scientific">Violaceomyces palustris</name>
    <dbReference type="NCBI Taxonomy" id="1673888"/>
    <lineage>
        <taxon>Eukaryota</taxon>
        <taxon>Fungi</taxon>
        <taxon>Dikarya</taxon>
        <taxon>Basidiomycota</taxon>
        <taxon>Ustilaginomycotina</taxon>
        <taxon>Ustilaginomycetes</taxon>
        <taxon>Violaceomycetales</taxon>
        <taxon>Violaceomycetaceae</taxon>
        <taxon>Violaceomyces</taxon>
    </lineage>
</organism>
<evidence type="ECO:0000313" key="2">
    <source>
        <dbReference type="Proteomes" id="UP000245626"/>
    </source>
</evidence>
<protein>
    <submittedName>
        <fullName evidence="1">Uncharacterized protein</fullName>
    </submittedName>
</protein>
<gene>
    <name evidence="1" type="ORF">IE53DRAFT_389231</name>
</gene>
<keyword evidence="2" id="KW-1185">Reference proteome</keyword>
<sequence length="380" mass="42394">MKVQDEPSSEEGFWLKLDMSDRGRYALPSNEDSYDPRESPRDRLLREVWQGLTWYSGKRYTLRVSWSSQFPTDFRVSVHTPESALAKGGIRWRAEKVEEVVQRGGVGVGQDQTSRFDHVTTAAGEVLPSSAGSSKKVEEREEEERNEVGGTRGEDLVVIKKKSFDRGREFEDVVDSRNVSETRGDREGAENPGQQHVDDEDANVVPLFPCDRLYLHISAFETGLRTPTASLWGSKPEMRGFSSPLAKYPVLSKLLYEVGRISELAFANLSPYTTFQRTGREGDGQEEADEEEEAVTKKVLDMGNGLKISFDEKVETGRKEIVIPVHLTLEKLRLGFLPDTCLSMLAALLPLSLLAYLKALPTVVGFFAGLEGGDGKVKVE</sequence>
<proteinExistence type="predicted"/>
<accession>A0ACD0NRV0</accession>
<evidence type="ECO:0000313" key="1">
    <source>
        <dbReference type="EMBL" id="PWN48557.1"/>
    </source>
</evidence>
<dbReference type="Proteomes" id="UP000245626">
    <property type="component" value="Unassembled WGS sequence"/>
</dbReference>
<reference evidence="1 2" key="1">
    <citation type="journal article" date="2018" name="Mol. Biol. Evol.">
        <title>Broad Genomic Sampling Reveals a Smut Pathogenic Ancestry of the Fungal Clade Ustilaginomycotina.</title>
        <authorList>
            <person name="Kijpornyongpan T."/>
            <person name="Mondo S.J."/>
            <person name="Barry K."/>
            <person name="Sandor L."/>
            <person name="Lee J."/>
            <person name="Lipzen A."/>
            <person name="Pangilinan J."/>
            <person name="LaButti K."/>
            <person name="Hainaut M."/>
            <person name="Henrissat B."/>
            <person name="Grigoriev I.V."/>
            <person name="Spatafora J.W."/>
            <person name="Aime M.C."/>
        </authorList>
    </citation>
    <scope>NUCLEOTIDE SEQUENCE [LARGE SCALE GENOMIC DNA]</scope>
    <source>
        <strain evidence="1 2">SA 807</strain>
    </source>
</reference>